<dbReference type="Pfam" id="PF07915">
    <property type="entry name" value="PRKCSH"/>
    <property type="match status" value="1"/>
</dbReference>
<dbReference type="GO" id="GO:0030970">
    <property type="term" value="P:retrograde protein transport, ER to cytosol"/>
    <property type="evidence" value="ECO:0007669"/>
    <property type="project" value="TreeGrafter"/>
</dbReference>
<evidence type="ECO:0000256" key="4">
    <source>
        <dbReference type="ARBA" id="ARBA00023157"/>
    </source>
</evidence>
<organism evidence="7 8">
    <name type="scientific">Ostreobium quekettii</name>
    <dbReference type="NCBI Taxonomy" id="121088"/>
    <lineage>
        <taxon>Eukaryota</taxon>
        <taxon>Viridiplantae</taxon>
        <taxon>Chlorophyta</taxon>
        <taxon>core chlorophytes</taxon>
        <taxon>Ulvophyceae</taxon>
        <taxon>TCBD clade</taxon>
        <taxon>Bryopsidales</taxon>
        <taxon>Ostreobineae</taxon>
        <taxon>Ostreobiaceae</taxon>
        <taxon>Ostreobium</taxon>
    </lineage>
</organism>
<dbReference type="GO" id="GO:0005788">
    <property type="term" value="C:endoplasmic reticulum lumen"/>
    <property type="evidence" value="ECO:0007669"/>
    <property type="project" value="TreeGrafter"/>
</dbReference>
<keyword evidence="8" id="KW-1185">Reference proteome</keyword>
<dbReference type="InterPro" id="IPR045149">
    <property type="entry name" value="OS-9-like"/>
</dbReference>
<gene>
    <name evidence="7" type="ORF">OSTQU699_LOCUS5342</name>
</gene>
<dbReference type="InterPro" id="IPR009011">
    <property type="entry name" value="Man6P_isomerase_rcpt-bd_dom_sf"/>
</dbReference>
<name>A0A8S1J2D5_9CHLO</name>
<comment type="caution">
    <text evidence="7">The sequence shown here is derived from an EMBL/GenBank/DDBJ whole genome shotgun (WGS) entry which is preliminary data.</text>
</comment>
<dbReference type="AlphaFoldDB" id="A0A8S1J2D5"/>
<evidence type="ECO:0000259" key="6">
    <source>
        <dbReference type="PROSITE" id="PS51914"/>
    </source>
</evidence>
<proteinExistence type="predicted"/>
<feature type="region of interest" description="Disordered" evidence="5">
    <location>
        <begin position="70"/>
        <end position="89"/>
    </location>
</feature>
<feature type="region of interest" description="Disordered" evidence="5">
    <location>
        <begin position="239"/>
        <end position="272"/>
    </location>
</feature>
<keyword evidence="3" id="KW-0256">Endoplasmic reticulum</keyword>
<dbReference type="OrthoDB" id="448954at2759"/>
<feature type="region of interest" description="Disordered" evidence="5">
    <location>
        <begin position="1"/>
        <end position="21"/>
    </location>
</feature>
<evidence type="ECO:0000256" key="3">
    <source>
        <dbReference type="ARBA" id="ARBA00022824"/>
    </source>
</evidence>
<evidence type="ECO:0000256" key="5">
    <source>
        <dbReference type="SAM" id="MobiDB-lite"/>
    </source>
</evidence>
<feature type="domain" description="MRH" evidence="6">
    <location>
        <begin position="100"/>
        <end position="222"/>
    </location>
</feature>
<keyword evidence="4" id="KW-1015">Disulfide bond</keyword>
<dbReference type="EMBL" id="CAJHUC010001145">
    <property type="protein sequence ID" value="CAD7699983.1"/>
    <property type="molecule type" value="Genomic_DNA"/>
</dbReference>
<evidence type="ECO:0000256" key="2">
    <source>
        <dbReference type="ARBA" id="ARBA00022729"/>
    </source>
</evidence>
<dbReference type="PANTHER" id="PTHR15414:SF0">
    <property type="entry name" value="ENDOPLASMIC RETICULUM LECTIN 1"/>
    <property type="match status" value="1"/>
</dbReference>
<dbReference type="Proteomes" id="UP000708148">
    <property type="component" value="Unassembled WGS sequence"/>
</dbReference>
<dbReference type="Gene3D" id="2.70.130.10">
    <property type="entry name" value="Mannose-6-phosphate receptor binding domain"/>
    <property type="match status" value="1"/>
</dbReference>
<evidence type="ECO:0000313" key="8">
    <source>
        <dbReference type="Proteomes" id="UP000708148"/>
    </source>
</evidence>
<dbReference type="SUPFAM" id="SSF50911">
    <property type="entry name" value="Mannose 6-phosphate receptor domain"/>
    <property type="match status" value="1"/>
</dbReference>
<accession>A0A8S1J2D5</accession>
<comment type="subcellular location">
    <subcellularLocation>
        <location evidence="1">Endoplasmic reticulum</location>
    </subcellularLocation>
</comment>
<dbReference type="InterPro" id="IPR044865">
    <property type="entry name" value="MRH_dom"/>
</dbReference>
<dbReference type="PANTHER" id="PTHR15414">
    <property type="entry name" value="OS-9-RELATED"/>
    <property type="match status" value="1"/>
</dbReference>
<dbReference type="PROSITE" id="PS51914">
    <property type="entry name" value="MRH"/>
    <property type="match status" value="1"/>
</dbReference>
<evidence type="ECO:0000313" key="7">
    <source>
        <dbReference type="EMBL" id="CAD7699983.1"/>
    </source>
</evidence>
<evidence type="ECO:0000256" key="1">
    <source>
        <dbReference type="ARBA" id="ARBA00004240"/>
    </source>
</evidence>
<protein>
    <recommendedName>
        <fullName evidence="6">MRH domain-containing protein</fullName>
    </recommendedName>
</protein>
<reference evidence="7" key="1">
    <citation type="submission" date="2020-12" db="EMBL/GenBank/DDBJ databases">
        <authorList>
            <person name="Iha C."/>
        </authorList>
    </citation>
    <scope>NUCLEOTIDE SEQUENCE</scope>
</reference>
<dbReference type="InterPro" id="IPR012913">
    <property type="entry name" value="OS9-like_dom"/>
</dbReference>
<sequence>MPLSPLRGLMAGHGGQIDALPNGEDEEKYIVAISTGEAVPTPKGDHRTTIMTGADGVQYVCAIPVVANSSTDASNSDEGQNDDKSRQADNPLEYLEPLAGKCILLQEQWWAYEVCYQHYVRQFHQEDDSAGMEFLLGKFDGETRSDREVKVDESATSKNNRYVSHRYVSGDICEETQSPRETEVRYFCEERTSVSTTSITTITEGPTCKYTININTPLLCRHPEFQMKDNTHAILCHPLNPKKAAPTTDEDGSKEECVSPPAPQDASEQAAE</sequence>
<keyword evidence="2" id="KW-0732">Signal</keyword>
<dbReference type="GO" id="GO:0030968">
    <property type="term" value="P:endoplasmic reticulum unfolded protein response"/>
    <property type="evidence" value="ECO:0007669"/>
    <property type="project" value="InterPro"/>
</dbReference>